<reference evidence="2 3" key="1">
    <citation type="submission" date="2015-04" db="EMBL/GenBank/DDBJ databases">
        <title>The draft genome sequence of Roseovarius sp.R12b.</title>
        <authorList>
            <person name="Li G."/>
            <person name="Lai Q."/>
            <person name="Shao Z."/>
            <person name="Yan P."/>
        </authorList>
    </citation>
    <scope>NUCLEOTIDE SEQUENCE [LARGE SCALE GENOMIC DNA]</scope>
    <source>
        <strain evidence="2 3">R12B</strain>
    </source>
</reference>
<dbReference type="EMBL" id="LAXJ01000019">
    <property type="protein sequence ID" value="KRS11412.1"/>
    <property type="molecule type" value="Genomic_DNA"/>
</dbReference>
<gene>
    <name evidence="2" type="ORF">XM53_15770</name>
</gene>
<feature type="compositionally biased region" description="Basic and acidic residues" evidence="1">
    <location>
        <begin position="32"/>
        <end position="59"/>
    </location>
</feature>
<sequence>MADRYRSKDGKSETEEFVDDVPTPDQQGRADGNLERKVGTRDSLKRTKSEDAGATRVTKEDEEGQGNLGGHHGTGKEKRDD</sequence>
<proteinExistence type="predicted"/>
<dbReference type="AlphaFoldDB" id="A0A0T5NR73"/>
<accession>A0A0T5NR73</accession>
<feature type="region of interest" description="Disordered" evidence="1">
    <location>
        <begin position="1"/>
        <end position="81"/>
    </location>
</feature>
<evidence type="ECO:0000313" key="3">
    <source>
        <dbReference type="Proteomes" id="UP000051295"/>
    </source>
</evidence>
<feature type="compositionally biased region" description="Basic and acidic residues" evidence="1">
    <location>
        <begin position="1"/>
        <end position="14"/>
    </location>
</feature>
<dbReference type="Proteomes" id="UP000051295">
    <property type="component" value="Unassembled WGS sequence"/>
</dbReference>
<comment type="caution">
    <text evidence="2">The sequence shown here is derived from an EMBL/GenBank/DDBJ whole genome shotgun (WGS) entry which is preliminary data.</text>
</comment>
<dbReference type="OrthoDB" id="7868955at2"/>
<dbReference type="STRING" id="1641875.XM53_15770"/>
<evidence type="ECO:0000313" key="2">
    <source>
        <dbReference type="EMBL" id="KRS11412.1"/>
    </source>
</evidence>
<name>A0A0T5NR73_9RHOB</name>
<protein>
    <submittedName>
        <fullName evidence="2">Uncharacterized protein</fullName>
    </submittedName>
</protein>
<evidence type="ECO:0000256" key="1">
    <source>
        <dbReference type="SAM" id="MobiDB-lite"/>
    </source>
</evidence>
<dbReference type="RefSeq" id="WP_057795026.1">
    <property type="nucleotide sequence ID" value="NZ_LAXJ01000019.1"/>
</dbReference>
<organism evidence="2 3">
    <name type="scientific">Roseovarius atlanticus</name>
    <dbReference type="NCBI Taxonomy" id="1641875"/>
    <lineage>
        <taxon>Bacteria</taxon>
        <taxon>Pseudomonadati</taxon>
        <taxon>Pseudomonadota</taxon>
        <taxon>Alphaproteobacteria</taxon>
        <taxon>Rhodobacterales</taxon>
        <taxon>Roseobacteraceae</taxon>
        <taxon>Roseovarius</taxon>
    </lineage>
</organism>
<keyword evidence="3" id="KW-1185">Reference proteome</keyword>
<dbReference type="PATRIC" id="fig|1641875.4.peg.965"/>